<sequence length="214" mass="23190">MLAMSSNPTTLLGLSAGRVSHWASLPVLCLGQVIHMQNGRLPRPSIRAEPGPVVARGRPVTILCGGPAGVHRFRLEQKENTSTFMDQKNIPQRGSLETEARFLIPAVSEVTAGPYRCAYMKGSSWSERSEFLELKLKDEPVPVLPSGAPHEVTHPHTEAGSQTAPASRNYTVENCIRISLAGVVLLILVAILAEAGHSQRRSPHGTREGAHQRD</sequence>
<keyword evidence="3" id="KW-0393">Immunoglobulin domain</keyword>
<dbReference type="RefSeq" id="XP_019481332.1">
    <property type="nucleotide sequence ID" value="XM_019625787.1"/>
</dbReference>
<dbReference type="GO" id="GO:0002764">
    <property type="term" value="P:immune response-regulating signaling pathway"/>
    <property type="evidence" value="ECO:0007669"/>
    <property type="project" value="TreeGrafter"/>
</dbReference>
<dbReference type="OrthoDB" id="9838250at2759"/>
<evidence type="ECO:0000256" key="3">
    <source>
        <dbReference type="ARBA" id="ARBA00023319"/>
    </source>
</evidence>
<keyword evidence="5" id="KW-1185">Reference proteome</keyword>
<dbReference type="GeneID" id="109372493"/>
<evidence type="ECO:0000256" key="1">
    <source>
        <dbReference type="ARBA" id="ARBA00022729"/>
    </source>
</evidence>
<dbReference type="GO" id="GO:0005886">
    <property type="term" value="C:plasma membrane"/>
    <property type="evidence" value="ECO:0007669"/>
    <property type="project" value="TreeGrafter"/>
</dbReference>
<keyword evidence="2" id="KW-1015">Disulfide bond</keyword>
<dbReference type="SUPFAM" id="SSF48726">
    <property type="entry name" value="Immunoglobulin"/>
    <property type="match status" value="1"/>
</dbReference>
<dbReference type="Gene3D" id="2.60.40.10">
    <property type="entry name" value="Immunoglobulins"/>
    <property type="match status" value="1"/>
</dbReference>
<accession>A0A8B7Q0B8</accession>
<protein>
    <submittedName>
        <fullName evidence="6">Leukocyte-associated immunoglobulin-like receptor 2 isoform X4</fullName>
    </submittedName>
</protein>
<evidence type="ECO:0000313" key="5">
    <source>
        <dbReference type="Proteomes" id="UP000694851"/>
    </source>
</evidence>
<evidence type="ECO:0000256" key="4">
    <source>
        <dbReference type="SAM" id="MobiDB-lite"/>
    </source>
</evidence>
<dbReference type="AlphaFoldDB" id="A0A8B7Q0B8"/>
<reference evidence="6" key="1">
    <citation type="submission" date="2025-08" db="UniProtKB">
        <authorList>
            <consortium name="RefSeq"/>
        </authorList>
    </citation>
    <scope>IDENTIFICATION</scope>
    <source>
        <tissue evidence="6">Muscle</tissue>
    </source>
</reference>
<dbReference type="InterPro" id="IPR013783">
    <property type="entry name" value="Ig-like_fold"/>
</dbReference>
<keyword evidence="1" id="KW-0732">Signal</keyword>
<feature type="region of interest" description="Disordered" evidence="4">
    <location>
        <begin position="142"/>
        <end position="165"/>
    </location>
</feature>
<dbReference type="PANTHER" id="PTHR11738">
    <property type="entry name" value="MHC CLASS I NK CELL RECEPTOR"/>
    <property type="match status" value="1"/>
</dbReference>
<dbReference type="InterPro" id="IPR050412">
    <property type="entry name" value="Ig-like_Receptors_ImmuneReg"/>
</dbReference>
<dbReference type="PANTHER" id="PTHR11738:SF129">
    <property type="entry name" value="LEUKOCYTE-ASSOCIATED IMMUNOGLOBULIN-LIKE RECEPTOR 1"/>
    <property type="match status" value="1"/>
</dbReference>
<dbReference type="Pfam" id="PF13895">
    <property type="entry name" value="Ig_2"/>
    <property type="match status" value="1"/>
</dbReference>
<evidence type="ECO:0000256" key="2">
    <source>
        <dbReference type="ARBA" id="ARBA00023157"/>
    </source>
</evidence>
<name>A0A8B7Q0B8_HIPAR</name>
<proteinExistence type="predicted"/>
<dbReference type="InterPro" id="IPR036179">
    <property type="entry name" value="Ig-like_dom_sf"/>
</dbReference>
<organism evidence="5 6">
    <name type="scientific">Hipposideros armiger</name>
    <name type="common">Great Himalayan leaf-nosed bat</name>
    <dbReference type="NCBI Taxonomy" id="186990"/>
    <lineage>
        <taxon>Eukaryota</taxon>
        <taxon>Metazoa</taxon>
        <taxon>Chordata</taxon>
        <taxon>Craniata</taxon>
        <taxon>Vertebrata</taxon>
        <taxon>Euteleostomi</taxon>
        <taxon>Mammalia</taxon>
        <taxon>Eutheria</taxon>
        <taxon>Laurasiatheria</taxon>
        <taxon>Chiroptera</taxon>
        <taxon>Yinpterochiroptera</taxon>
        <taxon>Rhinolophoidea</taxon>
        <taxon>Hipposideridae</taxon>
        <taxon>Hipposideros</taxon>
    </lineage>
</organism>
<dbReference type="Proteomes" id="UP000694851">
    <property type="component" value="Unplaced"/>
</dbReference>
<gene>
    <name evidence="6" type="primary">LOC109372493</name>
</gene>
<dbReference type="FunFam" id="2.60.40.10:FF:000049">
    <property type="entry name" value="Leukocyte immunoglobulin-like receptor subfamily B member 1"/>
    <property type="match status" value="1"/>
</dbReference>
<evidence type="ECO:0000313" key="6">
    <source>
        <dbReference type="RefSeq" id="XP_019481332.1"/>
    </source>
</evidence>